<organism evidence="1 2">
    <name type="scientific">Gossypium anomalum</name>
    <dbReference type="NCBI Taxonomy" id="47600"/>
    <lineage>
        <taxon>Eukaryota</taxon>
        <taxon>Viridiplantae</taxon>
        <taxon>Streptophyta</taxon>
        <taxon>Embryophyta</taxon>
        <taxon>Tracheophyta</taxon>
        <taxon>Spermatophyta</taxon>
        <taxon>Magnoliopsida</taxon>
        <taxon>eudicotyledons</taxon>
        <taxon>Gunneridae</taxon>
        <taxon>Pentapetalae</taxon>
        <taxon>rosids</taxon>
        <taxon>malvids</taxon>
        <taxon>Malvales</taxon>
        <taxon>Malvaceae</taxon>
        <taxon>Malvoideae</taxon>
        <taxon>Gossypium</taxon>
    </lineage>
</organism>
<protein>
    <submittedName>
        <fullName evidence="1">Uncharacterized protein</fullName>
    </submittedName>
</protein>
<dbReference type="EMBL" id="JAHUZN010000008">
    <property type="protein sequence ID" value="KAG8486538.1"/>
    <property type="molecule type" value="Genomic_DNA"/>
</dbReference>
<name>A0A8J5YLN9_9ROSI</name>
<reference evidence="1 2" key="1">
    <citation type="journal article" date="2021" name="bioRxiv">
        <title>The Gossypium anomalum genome as a resource for cotton improvement and evolutionary analysis of hybrid incompatibility.</title>
        <authorList>
            <person name="Grover C.E."/>
            <person name="Yuan D."/>
            <person name="Arick M.A."/>
            <person name="Miller E.R."/>
            <person name="Hu G."/>
            <person name="Peterson D.G."/>
            <person name="Wendel J.F."/>
            <person name="Udall J.A."/>
        </authorList>
    </citation>
    <scope>NUCLEOTIDE SEQUENCE [LARGE SCALE GENOMIC DNA]</scope>
    <source>
        <strain evidence="1">JFW-Udall</strain>
        <tissue evidence="1">Leaf</tissue>
    </source>
</reference>
<dbReference type="Proteomes" id="UP000701853">
    <property type="component" value="Chromosome 8"/>
</dbReference>
<dbReference type="AlphaFoldDB" id="A0A8J5YLN9"/>
<keyword evidence="2" id="KW-1185">Reference proteome</keyword>
<gene>
    <name evidence="1" type="ORF">CXB51_020007</name>
</gene>
<evidence type="ECO:0000313" key="1">
    <source>
        <dbReference type="EMBL" id="KAG8486538.1"/>
    </source>
</evidence>
<accession>A0A8J5YLN9</accession>
<sequence length="71" mass="7767">MAISLNIYGPSLGHWNGRTSIYYVNGIRNSNANGGGGGENFIKIEANEQILCIKQWHTIAGTEKQKSSRSN</sequence>
<comment type="caution">
    <text evidence="1">The sequence shown here is derived from an EMBL/GenBank/DDBJ whole genome shotgun (WGS) entry which is preliminary data.</text>
</comment>
<proteinExistence type="predicted"/>
<evidence type="ECO:0000313" key="2">
    <source>
        <dbReference type="Proteomes" id="UP000701853"/>
    </source>
</evidence>